<accession>A0A5K7YX10</accession>
<dbReference type="Pfam" id="PF00027">
    <property type="entry name" value="cNMP_binding"/>
    <property type="match status" value="1"/>
</dbReference>
<dbReference type="SMART" id="SM00100">
    <property type="entry name" value="cNMP"/>
    <property type="match status" value="1"/>
</dbReference>
<reference evidence="2 3" key="1">
    <citation type="submission" date="2019-11" db="EMBL/GenBank/DDBJ databases">
        <title>Comparative genomics of hydrocarbon-degrading Desulfosarcina strains.</title>
        <authorList>
            <person name="Watanabe M."/>
            <person name="Kojima H."/>
            <person name="Fukui M."/>
        </authorList>
    </citation>
    <scope>NUCLEOTIDE SEQUENCE [LARGE SCALE GENOMIC DNA]</scope>
    <source>
        <strain evidence="2 3">PL12</strain>
    </source>
</reference>
<dbReference type="CDD" id="cd00038">
    <property type="entry name" value="CAP_ED"/>
    <property type="match status" value="1"/>
</dbReference>
<keyword evidence="3" id="KW-1185">Reference proteome</keyword>
<dbReference type="InterPro" id="IPR000595">
    <property type="entry name" value="cNMP-bd_dom"/>
</dbReference>
<gene>
    <name evidence="2" type="ORF">DSCA_64330</name>
</gene>
<dbReference type="InterPro" id="IPR018490">
    <property type="entry name" value="cNMP-bd_dom_sf"/>
</dbReference>
<proteinExistence type="predicted"/>
<dbReference type="InterPro" id="IPR014710">
    <property type="entry name" value="RmlC-like_jellyroll"/>
</dbReference>
<evidence type="ECO:0000313" key="2">
    <source>
        <dbReference type="EMBL" id="BBO72503.1"/>
    </source>
</evidence>
<dbReference type="Pfam" id="PF07238">
    <property type="entry name" value="PilZ"/>
    <property type="match status" value="1"/>
</dbReference>
<protein>
    <recommendedName>
        <fullName evidence="1">Cyclic nucleotide-binding domain-containing protein</fullName>
    </recommendedName>
</protein>
<organism evidence="2 3">
    <name type="scientific">Desulfosarcina alkanivorans</name>
    <dbReference type="NCBI Taxonomy" id="571177"/>
    <lineage>
        <taxon>Bacteria</taxon>
        <taxon>Pseudomonadati</taxon>
        <taxon>Thermodesulfobacteriota</taxon>
        <taxon>Desulfobacteria</taxon>
        <taxon>Desulfobacterales</taxon>
        <taxon>Desulfosarcinaceae</taxon>
        <taxon>Desulfosarcina</taxon>
    </lineage>
</organism>
<feature type="domain" description="Cyclic nucleotide-binding" evidence="1">
    <location>
        <begin position="125"/>
        <end position="227"/>
    </location>
</feature>
<sequence>MNELNMNAIEPNATVEQESIIDQILDGQIDISSVEEFENLLEVFPGNPDLYRRFADMLAGRKHPQDALVAYHKAAGLYLDAGMVLQSIVAKILEWSIVKPSHREGRDFHAEIRKKGAGDMPSQVFFSQLAYTEMVSLMLRLTRVRLSPGEVVYDTGQEATDIFFIVSGELTETLPQGDDTTPSTSVVLAENDIFGDIFPLEEKSVYRAHVAATSAVELVKISKPVLKATCYRYPRVRELIERLSRIRAPQGGDRSWQTVRRTCRYCLPADVTLAWEKENDEGKWGLHGTTRDLSTGGVCVVLKNNTTLSDFEALLRQHVKLTILEGKKTVIDGLSGRVAWQKTVGTVTRPTHIIGITFDPMADETAIALNAFCTISNDEQDMIWNLWNHLVRH</sequence>
<dbReference type="PROSITE" id="PS50042">
    <property type="entry name" value="CNMP_BINDING_3"/>
    <property type="match status" value="1"/>
</dbReference>
<dbReference type="Proteomes" id="UP000427906">
    <property type="component" value="Chromosome"/>
</dbReference>
<dbReference type="GO" id="GO:0035438">
    <property type="term" value="F:cyclic-di-GMP binding"/>
    <property type="evidence" value="ECO:0007669"/>
    <property type="project" value="InterPro"/>
</dbReference>
<dbReference type="Gene3D" id="2.60.120.10">
    <property type="entry name" value="Jelly Rolls"/>
    <property type="match status" value="1"/>
</dbReference>
<dbReference type="SUPFAM" id="SSF51206">
    <property type="entry name" value="cAMP-binding domain-like"/>
    <property type="match status" value="1"/>
</dbReference>
<dbReference type="EMBL" id="AP021874">
    <property type="protein sequence ID" value="BBO72503.1"/>
    <property type="molecule type" value="Genomic_DNA"/>
</dbReference>
<evidence type="ECO:0000313" key="3">
    <source>
        <dbReference type="Proteomes" id="UP000427906"/>
    </source>
</evidence>
<name>A0A5K7YX10_9BACT</name>
<dbReference type="InterPro" id="IPR009875">
    <property type="entry name" value="PilZ_domain"/>
</dbReference>
<dbReference type="KEGG" id="dalk:DSCA_64330"/>
<dbReference type="AlphaFoldDB" id="A0A5K7YX10"/>
<dbReference type="OrthoDB" id="5413897at2"/>
<evidence type="ECO:0000259" key="1">
    <source>
        <dbReference type="PROSITE" id="PS50042"/>
    </source>
</evidence>